<dbReference type="Proteomes" id="UP001281147">
    <property type="component" value="Unassembled WGS sequence"/>
</dbReference>
<sequence length="254" mass="27793">MSATMHRILIIGGTSGIGEAFARRFHSMGKKVIITGRRRNRLLELQEALQDVDVYAMDIADLAAIPGHLEKLFSSFPDIDTVWVNAGIQYSSDIKDASTSTDTRVIEEVTTNVTAPVILARHIIPRLMQQNNETIFMITSSGLGYVPVGSLFPIYCPTKAFIHDYLVGIRQALKNTNVNVLEIVPPYVGGTELGAEHVSKLKGLIPMPMEEFTDEIFKLLDSSAAIDLKEVAAGSAVPRVEAWRSSIVALVVDV</sequence>
<organism evidence="1 2">
    <name type="scientific">Vermiconidia calcicola</name>
    <dbReference type="NCBI Taxonomy" id="1690605"/>
    <lineage>
        <taxon>Eukaryota</taxon>
        <taxon>Fungi</taxon>
        <taxon>Dikarya</taxon>
        <taxon>Ascomycota</taxon>
        <taxon>Pezizomycotina</taxon>
        <taxon>Dothideomycetes</taxon>
        <taxon>Dothideomycetidae</taxon>
        <taxon>Mycosphaerellales</taxon>
        <taxon>Extremaceae</taxon>
        <taxon>Vermiconidia</taxon>
    </lineage>
</organism>
<gene>
    <name evidence="1" type="ORF">LTR37_016960</name>
</gene>
<reference evidence="1" key="1">
    <citation type="submission" date="2023-07" db="EMBL/GenBank/DDBJ databases">
        <title>Black Yeasts Isolated from many extreme environments.</title>
        <authorList>
            <person name="Coleine C."/>
            <person name="Stajich J.E."/>
            <person name="Selbmann L."/>
        </authorList>
    </citation>
    <scope>NUCLEOTIDE SEQUENCE</scope>
    <source>
        <strain evidence="1">CCFEE 5714</strain>
    </source>
</reference>
<keyword evidence="2" id="KW-1185">Reference proteome</keyword>
<dbReference type="EMBL" id="JAUTXU010000211">
    <property type="protein sequence ID" value="KAK3698390.1"/>
    <property type="molecule type" value="Genomic_DNA"/>
</dbReference>
<name>A0ACC3MLA0_9PEZI</name>
<protein>
    <submittedName>
        <fullName evidence="1">Uncharacterized protein</fullName>
    </submittedName>
</protein>
<proteinExistence type="predicted"/>
<accession>A0ACC3MLA0</accession>
<evidence type="ECO:0000313" key="1">
    <source>
        <dbReference type="EMBL" id="KAK3698390.1"/>
    </source>
</evidence>
<evidence type="ECO:0000313" key="2">
    <source>
        <dbReference type="Proteomes" id="UP001281147"/>
    </source>
</evidence>
<comment type="caution">
    <text evidence="1">The sequence shown here is derived from an EMBL/GenBank/DDBJ whole genome shotgun (WGS) entry which is preliminary data.</text>
</comment>